<reference evidence="2 3" key="1">
    <citation type="submission" date="2024-05" db="EMBL/GenBank/DDBJ databases">
        <title>Culex pipiens pipiens assembly and annotation.</title>
        <authorList>
            <person name="Alout H."/>
            <person name="Durand T."/>
        </authorList>
    </citation>
    <scope>NUCLEOTIDE SEQUENCE [LARGE SCALE GENOMIC DNA]</scope>
    <source>
        <strain evidence="2">HA-2024</strain>
        <tissue evidence="2">Whole body</tissue>
    </source>
</reference>
<evidence type="ECO:0000313" key="2">
    <source>
        <dbReference type="EMBL" id="KAL1378307.1"/>
    </source>
</evidence>
<evidence type="ECO:0000313" key="3">
    <source>
        <dbReference type="Proteomes" id="UP001562425"/>
    </source>
</evidence>
<comment type="caution">
    <text evidence="2">The sequence shown here is derived from an EMBL/GenBank/DDBJ whole genome shotgun (WGS) entry which is preliminary data.</text>
</comment>
<evidence type="ECO:0000256" key="1">
    <source>
        <dbReference type="SAM" id="MobiDB-lite"/>
    </source>
</evidence>
<gene>
    <name evidence="2" type="ORF">pipiens_015661</name>
</gene>
<proteinExistence type="predicted"/>
<feature type="region of interest" description="Disordered" evidence="1">
    <location>
        <begin position="1"/>
        <end position="23"/>
    </location>
</feature>
<organism evidence="2 3">
    <name type="scientific">Culex pipiens pipiens</name>
    <name type="common">Northern house mosquito</name>
    <dbReference type="NCBI Taxonomy" id="38569"/>
    <lineage>
        <taxon>Eukaryota</taxon>
        <taxon>Metazoa</taxon>
        <taxon>Ecdysozoa</taxon>
        <taxon>Arthropoda</taxon>
        <taxon>Hexapoda</taxon>
        <taxon>Insecta</taxon>
        <taxon>Pterygota</taxon>
        <taxon>Neoptera</taxon>
        <taxon>Endopterygota</taxon>
        <taxon>Diptera</taxon>
        <taxon>Nematocera</taxon>
        <taxon>Culicoidea</taxon>
        <taxon>Culicidae</taxon>
        <taxon>Culicinae</taxon>
        <taxon>Culicini</taxon>
        <taxon>Culex</taxon>
        <taxon>Culex</taxon>
    </lineage>
</organism>
<dbReference type="AlphaFoldDB" id="A0ABD1CPF2"/>
<sequence>MKRHSGITSVKKEEKQSGRLSPSKAVKIEEIEEIVETEEVILSPEDLHHEEYEITSVPIETTTTVQTVKRTDIRDLAREAHYQAKLLQQENEGNRGSERELLSPNYFDSQLSSRVFRKQENLSKSIA</sequence>
<dbReference type="Proteomes" id="UP001562425">
    <property type="component" value="Unassembled WGS sequence"/>
</dbReference>
<protein>
    <submittedName>
        <fullName evidence="2">Uncharacterized protein</fullName>
    </submittedName>
</protein>
<dbReference type="EMBL" id="JBEHCU010010376">
    <property type="protein sequence ID" value="KAL1378307.1"/>
    <property type="molecule type" value="Genomic_DNA"/>
</dbReference>
<name>A0ABD1CPF2_CULPP</name>
<accession>A0ABD1CPF2</accession>
<keyword evidence="3" id="KW-1185">Reference proteome</keyword>